<reference evidence="1" key="1">
    <citation type="journal article" date="2018" name="PLoS Negl. Trop. Dis.">
        <title>Sialome diversity of ticks revealed by RNAseq of single tick salivary glands.</title>
        <authorList>
            <person name="Perner J."/>
            <person name="Kropackova S."/>
            <person name="Kopacek P."/>
            <person name="Ribeiro J.M."/>
        </authorList>
    </citation>
    <scope>NUCLEOTIDE SEQUENCE</scope>
    <source>
        <strain evidence="1">Siblings of single egg batch collected in Ceske Budejovice</strain>
        <tissue evidence="1">Salivary glands</tissue>
    </source>
</reference>
<dbReference type="AlphaFoldDB" id="A0A147BJC3"/>
<dbReference type="EMBL" id="GEGO01004553">
    <property type="protein sequence ID" value="JAR90851.1"/>
    <property type="molecule type" value="Transcribed_RNA"/>
</dbReference>
<proteinExistence type="predicted"/>
<protein>
    <submittedName>
        <fullName evidence="1">Putative secreted protein</fullName>
    </submittedName>
</protein>
<organism evidence="1">
    <name type="scientific">Ixodes ricinus</name>
    <name type="common">Common tick</name>
    <name type="synonym">Acarus ricinus</name>
    <dbReference type="NCBI Taxonomy" id="34613"/>
    <lineage>
        <taxon>Eukaryota</taxon>
        <taxon>Metazoa</taxon>
        <taxon>Ecdysozoa</taxon>
        <taxon>Arthropoda</taxon>
        <taxon>Chelicerata</taxon>
        <taxon>Arachnida</taxon>
        <taxon>Acari</taxon>
        <taxon>Parasitiformes</taxon>
        <taxon>Ixodida</taxon>
        <taxon>Ixodoidea</taxon>
        <taxon>Ixodidae</taxon>
        <taxon>Ixodinae</taxon>
        <taxon>Ixodes</taxon>
    </lineage>
</organism>
<name>A0A147BJC3_IXORI</name>
<sequence>MQAMYACADVTSSAIVVPLLLSVSSAAYGLHWQACLPRQKQLDWTTSMMQCCGTQAVCRCRLQHLTSSCHCCLLP</sequence>
<evidence type="ECO:0000313" key="1">
    <source>
        <dbReference type="EMBL" id="JAR90851.1"/>
    </source>
</evidence>
<accession>A0A147BJC3</accession>
<feature type="non-terminal residue" evidence="1">
    <location>
        <position position="75"/>
    </location>
</feature>